<sequence length="371" mass="39405">MICQKRITEAFCSLTKIDSPSFGERAMTDFLTKRLQELGLTVVEDDAAKKTNGTAGNLLATLPGTQEGEPLLFAAHMDTVAPALGKKATVHPDGTITSDGTTVLGADDVSGLSIILEALESIKEDSLPHRPLEILFTIAEEPYDCGSEVFDYSKVHAKEAYVLDLSGAVGGAAYAAPTICSFTFELTGKAAHAGFAPQEGIHAVAAAALAVSKLKMGKSDEETTLNIGTIQGGTATNIVPDKCVVSGELRSYSHQTAERVLQNVITVFQNAAKSFGASCRVSSRFGCYAYEISKSHPVVQRYAAACRASGVELNLFRTFGGSDANQFARHGISGLVISSAMYRCHSCDEYTTTKDLQKAAKVTQKLMTAKI</sequence>
<dbReference type="InterPro" id="IPR010162">
    <property type="entry name" value="PepT-like"/>
</dbReference>
<evidence type="ECO:0000313" key="11">
    <source>
        <dbReference type="Proteomes" id="UP000509623"/>
    </source>
</evidence>
<gene>
    <name evidence="8" type="ORF">GJQ69_00450</name>
    <name evidence="9" type="ORF">GKP14_04325</name>
</gene>
<reference evidence="10 11" key="1">
    <citation type="submission" date="2019-11" db="EMBL/GenBank/DDBJ databases">
        <authorList>
            <person name="Ren C."/>
            <person name="Wang H."/>
            <person name="Xu Y."/>
        </authorList>
    </citation>
    <scope>NUCLEOTIDE SEQUENCE [LARGE SCALE GENOMIC DNA]</scope>
    <source>
        <strain evidence="11">JNU-WLY1368</strain>
        <strain evidence="8 10">LBM 19010</strain>
    </source>
</reference>
<dbReference type="GO" id="GO:0006508">
    <property type="term" value="P:proteolysis"/>
    <property type="evidence" value="ECO:0007669"/>
    <property type="project" value="UniProtKB-KW"/>
</dbReference>
<protein>
    <submittedName>
        <fullName evidence="8">M20/M25/M40 family metallo-hydrolase</fullName>
    </submittedName>
</protein>
<dbReference type="GO" id="GO:0046872">
    <property type="term" value="F:metal ion binding"/>
    <property type="evidence" value="ECO:0007669"/>
    <property type="project" value="UniProtKB-KW"/>
</dbReference>
<keyword evidence="4 8" id="KW-0378">Hydrolase</keyword>
<dbReference type="InterPro" id="IPR001261">
    <property type="entry name" value="ArgE/DapE_CS"/>
</dbReference>
<dbReference type="EMBL" id="CP046051">
    <property type="protein sequence ID" value="QKN23087.1"/>
    <property type="molecule type" value="Genomic_DNA"/>
</dbReference>
<proteinExistence type="predicted"/>
<evidence type="ECO:0000256" key="1">
    <source>
        <dbReference type="ARBA" id="ARBA00001947"/>
    </source>
</evidence>
<comment type="cofactor">
    <cofactor evidence="1">
        <name>Zn(2+)</name>
        <dbReference type="ChEBI" id="CHEBI:29105"/>
    </cofactor>
</comment>
<dbReference type="EMBL" id="CP046161">
    <property type="protein sequence ID" value="QKO30306.1"/>
    <property type="molecule type" value="Genomic_DNA"/>
</dbReference>
<dbReference type="SUPFAM" id="SSF53187">
    <property type="entry name" value="Zn-dependent exopeptidases"/>
    <property type="match status" value="1"/>
</dbReference>
<keyword evidence="11" id="KW-1185">Reference proteome</keyword>
<dbReference type="Pfam" id="PF07687">
    <property type="entry name" value="M20_dimer"/>
    <property type="match status" value="1"/>
</dbReference>
<dbReference type="RefSeq" id="WP_086034901.1">
    <property type="nucleotide sequence ID" value="NZ_CP046051.1"/>
</dbReference>
<dbReference type="GO" id="GO:0008237">
    <property type="term" value="F:metallopeptidase activity"/>
    <property type="evidence" value="ECO:0007669"/>
    <property type="project" value="UniProtKB-KW"/>
</dbReference>
<dbReference type="SUPFAM" id="SSF55031">
    <property type="entry name" value="Bacterial exopeptidase dimerisation domain"/>
    <property type="match status" value="1"/>
</dbReference>
<evidence type="ECO:0000259" key="7">
    <source>
        <dbReference type="Pfam" id="PF07687"/>
    </source>
</evidence>
<keyword evidence="2" id="KW-0645">Protease</keyword>
<reference evidence="9" key="2">
    <citation type="journal article" date="2021" name="Appl. Environ. Microbiol.">
        <title>Adaptability of a Caproate-Producing Bacterium Contributes to Its Dominance in an Anaerobic Fermentation System.</title>
        <authorList>
            <person name="Wang H."/>
            <person name="Gu Y."/>
            <person name="Zhou W."/>
            <person name="Zhao D."/>
            <person name="Qiao Z."/>
            <person name="Zheng J."/>
            <person name="Gao J."/>
            <person name="Chen X."/>
            <person name="Ren C."/>
            <person name="Xu Y."/>
        </authorList>
    </citation>
    <scope>NUCLEOTIDE SEQUENCE</scope>
    <source>
        <strain evidence="9">JNU-WLY1368</strain>
    </source>
</reference>
<keyword evidence="3" id="KW-0479">Metal-binding</keyword>
<keyword evidence="6" id="KW-0482">Metalloprotease</keyword>
<dbReference type="InterPro" id="IPR002933">
    <property type="entry name" value="Peptidase_M20"/>
</dbReference>
<keyword evidence="5" id="KW-0862">Zinc</keyword>
<dbReference type="Gene3D" id="3.40.630.10">
    <property type="entry name" value="Zn peptidases"/>
    <property type="match status" value="1"/>
</dbReference>
<evidence type="ECO:0000256" key="5">
    <source>
        <dbReference type="ARBA" id="ARBA00022833"/>
    </source>
</evidence>
<dbReference type="Proteomes" id="UP000501316">
    <property type="component" value="Chromosome"/>
</dbReference>
<evidence type="ECO:0000313" key="9">
    <source>
        <dbReference type="EMBL" id="QKO30306.1"/>
    </source>
</evidence>
<dbReference type="Proteomes" id="UP000509623">
    <property type="component" value="Chromosome"/>
</dbReference>
<reference evidence="9" key="3">
    <citation type="journal article" date="2022" name="Int. J. Syst. Evol. Microbiol.">
        <title>Caproicibacterium lactatifermentans sp. nov., isolated from pit clay used for the production of Chinese strong aroma-type liquor.</title>
        <authorList>
            <person name="Wang H."/>
            <person name="Gu Y."/>
            <person name="Zhao D."/>
            <person name="Qiao Z."/>
            <person name="Zheng J."/>
            <person name="Gao J."/>
            <person name="Ren C."/>
            <person name="Xu Y."/>
        </authorList>
    </citation>
    <scope>NUCLEOTIDE SEQUENCE</scope>
    <source>
        <strain evidence="9">JNU-WLY1368</strain>
    </source>
</reference>
<dbReference type="KEGG" id="clf:GJQ69_00450"/>
<dbReference type="PANTHER" id="PTHR42994">
    <property type="entry name" value="PEPTIDASE T"/>
    <property type="match status" value="1"/>
</dbReference>
<evidence type="ECO:0000313" key="8">
    <source>
        <dbReference type="EMBL" id="QKN23087.1"/>
    </source>
</evidence>
<dbReference type="Gene3D" id="3.30.70.360">
    <property type="match status" value="1"/>
</dbReference>
<evidence type="ECO:0000256" key="6">
    <source>
        <dbReference type="ARBA" id="ARBA00023049"/>
    </source>
</evidence>
<organism evidence="8 10">
    <name type="scientific">Caproicibacterium lactatifermentans</name>
    <dbReference type="NCBI Taxonomy" id="2666138"/>
    <lineage>
        <taxon>Bacteria</taxon>
        <taxon>Bacillati</taxon>
        <taxon>Bacillota</taxon>
        <taxon>Clostridia</taxon>
        <taxon>Eubacteriales</taxon>
        <taxon>Oscillospiraceae</taxon>
        <taxon>Caproicibacterium</taxon>
    </lineage>
</organism>
<evidence type="ECO:0000313" key="10">
    <source>
        <dbReference type="Proteomes" id="UP000501316"/>
    </source>
</evidence>
<accession>A0A859DM80</accession>
<dbReference type="NCBIfam" id="TIGR01883">
    <property type="entry name" value="PepT-like"/>
    <property type="match status" value="1"/>
</dbReference>
<feature type="domain" description="Peptidase M20 dimerisation" evidence="7">
    <location>
        <begin position="178"/>
        <end position="273"/>
    </location>
</feature>
<dbReference type="InterPro" id="IPR036264">
    <property type="entry name" value="Bact_exopeptidase_dim_dom"/>
</dbReference>
<dbReference type="Pfam" id="PF01546">
    <property type="entry name" value="Peptidase_M20"/>
    <property type="match status" value="1"/>
</dbReference>
<name>A0A859DM80_9FIRM</name>
<evidence type="ECO:0000256" key="2">
    <source>
        <dbReference type="ARBA" id="ARBA00022670"/>
    </source>
</evidence>
<dbReference type="InterPro" id="IPR011650">
    <property type="entry name" value="Peptidase_M20_dimer"/>
</dbReference>
<evidence type="ECO:0000256" key="4">
    <source>
        <dbReference type="ARBA" id="ARBA00022801"/>
    </source>
</evidence>
<dbReference type="PANTHER" id="PTHR42994:SF2">
    <property type="entry name" value="PEPTIDASE"/>
    <property type="match status" value="1"/>
</dbReference>
<dbReference type="PROSITE" id="PS00758">
    <property type="entry name" value="ARGE_DAPE_CPG2_1"/>
    <property type="match status" value="1"/>
</dbReference>
<dbReference type="AlphaFoldDB" id="A0A859DM80"/>
<evidence type="ECO:0000256" key="3">
    <source>
        <dbReference type="ARBA" id="ARBA00022723"/>
    </source>
</evidence>